<evidence type="ECO:0000313" key="1">
    <source>
        <dbReference type="EMBL" id="RGB90921.1"/>
    </source>
</evidence>
<dbReference type="InterPro" id="IPR014942">
    <property type="entry name" value="AbiEii"/>
</dbReference>
<dbReference type="GO" id="GO:0016740">
    <property type="term" value="F:transferase activity"/>
    <property type="evidence" value="ECO:0007669"/>
    <property type="project" value="UniProtKB-KW"/>
</dbReference>
<dbReference type="Pfam" id="PF08843">
    <property type="entry name" value="AbiEii"/>
    <property type="match status" value="1"/>
</dbReference>
<dbReference type="AlphaFoldDB" id="A0A3E2U5F3"/>
<evidence type="ECO:0000313" key="2">
    <source>
        <dbReference type="Proteomes" id="UP000260991"/>
    </source>
</evidence>
<comment type="caution">
    <text evidence="1">The sequence shown here is derived from an EMBL/GenBank/DDBJ whole genome shotgun (WGS) entry which is preliminary data.</text>
</comment>
<organism evidence="1 2">
    <name type="scientific">Faecalibacterium prausnitzii</name>
    <dbReference type="NCBI Taxonomy" id="853"/>
    <lineage>
        <taxon>Bacteria</taxon>
        <taxon>Bacillati</taxon>
        <taxon>Bacillota</taxon>
        <taxon>Clostridia</taxon>
        <taxon>Eubacteriales</taxon>
        <taxon>Oscillospiraceae</taxon>
        <taxon>Faecalibacterium</taxon>
    </lineage>
</organism>
<sequence length="377" mass="43091">MLTLKKVKELVEAPSHAKRTPSPKMLFEEGIVLLCREFDQGSHLTVYNSGYVLFSAGKRNTVFHIHDCCGDYAYDAAEGKGDVIKEEYFENCEWHMLDEQAIEKDYYVTMLLRLLAQRMPYIVFKGGTSLSKCHKVIRRFSEDIDITIDTLLSQGQKKKIKQAIMESAEELGMTIENLDETRSRRDYNRYVIAYDSVIPMASDALKAAVLLETSYTAVSFPTVLLPVHSHIGDMMEQEAPDAIEEYNLNPFEMKVQGIDRTLADKVFAVCDYYLQGKVAKHSRHLYDIYKLLPLVPQDENFKELVKEVRAVREQSVICPSALPEANVPELLEKIIKEKAYKQDYDSLTTQLLEENVPYDTVIATLKKVAESSIFENN</sequence>
<accession>A0A3E2U5F3</accession>
<keyword evidence="1" id="KW-0808">Transferase</keyword>
<reference evidence="1 2" key="1">
    <citation type="submission" date="2018-08" db="EMBL/GenBank/DDBJ databases">
        <title>A genome reference for cultivated species of the human gut microbiota.</title>
        <authorList>
            <person name="Zou Y."/>
            <person name="Xue W."/>
            <person name="Luo G."/>
        </authorList>
    </citation>
    <scope>NUCLEOTIDE SEQUENCE [LARGE SCALE GENOMIC DNA]</scope>
    <source>
        <strain evidence="1 2">AF32-8AC</strain>
    </source>
</reference>
<dbReference type="Gene3D" id="3.10.450.620">
    <property type="entry name" value="JHP933, nucleotidyltransferase-like core domain"/>
    <property type="match status" value="1"/>
</dbReference>
<protein>
    <submittedName>
        <fullName evidence="1">Nucleotidyl transferase AbiEii/AbiGii toxin family protein</fullName>
    </submittedName>
</protein>
<gene>
    <name evidence="1" type="ORF">DWZ46_09065</name>
</gene>
<proteinExistence type="predicted"/>
<dbReference type="Proteomes" id="UP000260991">
    <property type="component" value="Unassembled WGS sequence"/>
</dbReference>
<name>A0A3E2U5F3_9FIRM</name>
<dbReference type="EMBL" id="QVER01000010">
    <property type="protein sequence ID" value="RGB90921.1"/>
    <property type="molecule type" value="Genomic_DNA"/>
</dbReference>